<feature type="signal peptide" evidence="2">
    <location>
        <begin position="1"/>
        <end position="20"/>
    </location>
</feature>
<reference evidence="3" key="1">
    <citation type="journal article" date="2023" name="Mol. Phylogenet. Evol.">
        <title>Genome-scale phylogeny and comparative genomics of the fungal order Sordariales.</title>
        <authorList>
            <person name="Hensen N."/>
            <person name="Bonometti L."/>
            <person name="Westerberg I."/>
            <person name="Brannstrom I.O."/>
            <person name="Guillou S."/>
            <person name="Cros-Aarteil S."/>
            <person name="Calhoun S."/>
            <person name="Haridas S."/>
            <person name="Kuo A."/>
            <person name="Mondo S."/>
            <person name="Pangilinan J."/>
            <person name="Riley R."/>
            <person name="LaButti K."/>
            <person name="Andreopoulos B."/>
            <person name="Lipzen A."/>
            <person name="Chen C."/>
            <person name="Yan M."/>
            <person name="Daum C."/>
            <person name="Ng V."/>
            <person name="Clum A."/>
            <person name="Steindorff A."/>
            <person name="Ohm R.A."/>
            <person name="Martin F."/>
            <person name="Silar P."/>
            <person name="Natvig D.O."/>
            <person name="Lalanne C."/>
            <person name="Gautier V."/>
            <person name="Ament-Velasquez S.L."/>
            <person name="Kruys A."/>
            <person name="Hutchinson M.I."/>
            <person name="Powell A.J."/>
            <person name="Barry K."/>
            <person name="Miller A.N."/>
            <person name="Grigoriev I.V."/>
            <person name="Debuchy R."/>
            <person name="Gladieux P."/>
            <person name="Hiltunen Thoren M."/>
            <person name="Johannesson H."/>
        </authorList>
    </citation>
    <scope>NUCLEOTIDE SEQUENCE</scope>
    <source>
        <strain evidence="3">CBS 232.78</strain>
    </source>
</reference>
<organism evidence="3 4">
    <name type="scientific">Podospora didyma</name>
    <dbReference type="NCBI Taxonomy" id="330526"/>
    <lineage>
        <taxon>Eukaryota</taxon>
        <taxon>Fungi</taxon>
        <taxon>Dikarya</taxon>
        <taxon>Ascomycota</taxon>
        <taxon>Pezizomycotina</taxon>
        <taxon>Sordariomycetes</taxon>
        <taxon>Sordariomycetidae</taxon>
        <taxon>Sordariales</taxon>
        <taxon>Podosporaceae</taxon>
        <taxon>Podospora</taxon>
    </lineage>
</organism>
<keyword evidence="4" id="KW-1185">Reference proteome</keyword>
<dbReference type="AlphaFoldDB" id="A0AAE0TW87"/>
<accession>A0AAE0TW87</accession>
<feature type="compositionally biased region" description="Low complexity" evidence="1">
    <location>
        <begin position="220"/>
        <end position="235"/>
    </location>
</feature>
<evidence type="ECO:0000313" key="3">
    <source>
        <dbReference type="EMBL" id="KAK3381801.1"/>
    </source>
</evidence>
<protein>
    <submittedName>
        <fullName evidence="3">Uncharacterized protein</fullName>
    </submittedName>
</protein>
<feature type="region of interest" description="Disordered" evidence="1">
    <location>
        <begin position="113"/>
        <end position="146"/>
    </location>
</feature>
<feature type="region of interest" description="Disordered" evidence="1">
    <location>
        <begin position="165"/>
        <end position="201"/>
    </location>
</feature>
<comment type="caution">
    <text evidence="3">The sequence shown here is derived from an EMBL/GenBank/DDBJ whole genome shotgun (WGS) entry which is preliminary data.</text>
</comment>
<evidence type="ECO:0000313" key="4">
    <source>
        <dbReference type="Proteomes" id="UP001285441"/>
    </source>
</evidence>
<dbReference type="Proteomes" id="UP001285441">
    <property type="component" value="Unassembled WGS sequence"/>
</dbReference>
<proteinExistence type="predicted"/>
<dbReference type="EMBL" id="JAULSW010000005">
    <property type="protein sequence ID" value="KAK3381801.1"/>
    <property type="molecule type" value="Genomic_DNA"/>
</dbReference>
<evidence type="ECO:0000256" key="2">
    <source>
        <dbReference type="SAM" id="SignalP"/>
    </source>
</evidence>
<evidence type="ECO:0000256" key="1">
    <source>
        <dbReference type="SAM" id="MobiDB-lite"/>
    </source>
</evidence>
<name>A0AAE0TW87_9PEZI</name>
<feature type="region of interest" description="Disordered" evidence="1">
    <location>
        <begin position="58"/>
        <end position="97"/>
    </location>
</feature>
<sequence>MTRLTNLLLLAAAAALTANASPMGLEGRGDMEEKRDPILNPFGRFQCKQLGGCPKKSPGGLSIAARGDQQDMALQAREPEPEPEPTMENTEEKRDPVFRNNYICKGLNCPGMKPAWGRRSPEPEPEPEALPEPVPVAEDAVQEEKRDPVLGLGFGGITCKAMAGASCHKKPKKTQKTPQPRPPAAAVQQQERRDPLLKPLGPICKGTYEACFGNKKKNSKTTQQKPRPAAAPAAAVQDKRDPLFSPLRPICKGICCYNSCKNGKSFKPRALAEGQRD</sequence>
<feature type="region of interest" description="Disordered" evidence="1">
    <location>
        <begin position="215"/>
        <end position="240"/>
    </location>
</feature>
<feature type="chain" id="PRO_5041920226" evidence="2">
    <location>
        <begin position="21"/>
        <end position="277"/>
    </location>
</feature>
<keyword evidence="2" id="KW-0732">Signal</keyword>
<reference evidence="3" key="2">
    <citation type="submission" date="2023-06" db="EMBL/GenBank/DDBJ databases">
        <authorList>
            <consortium name="Lawrence Berkeley National Laboratory"/>
            <person name="Haridas S."/>
            <person name="Hensen N."/>
            <person name="Bonometti L."/>
            <person name="Westerberg I."/>
            <person name="Brannstrom I.O."/>
            <person name="Guillou S."/>
            <person name="Cros-Aarteil S."/>
            <person name="Calhoun S."/>
            <person name="Kuo A."/>
            <person name="Mondo S."/>
            <person name="Pangilinan J."/>
            <person name="Riley R."/>
            <person name="LaButti K."/>
            <person name="Andreopoulos B."/>
            <person name="Lipzen A."/>
            <person name="Chen C."/>
            <person name="Yanf M."/>
            <person name="Daum C."/>
            <person name="Ng V."/>
            <person name="Clum A."/>
            <person name="Steindorff A."/>
            <person name="Ohm R."/>
            <person name="Martin F."/>
            <person name="Silar P."/>
            <person name="Natvig D."/>
            <person name="Lalanne C."/>
            <person name="Gautier V."/>
            <person name="Ament-velasquez S.L."/>
            <person name="Kruys A."/>
            <person name="Hutchinson M.I."/>
            <person name="Powell A.J."/>
            <person name="Barry K."/>
            <person name="Miller A.N."/>
            <person name="Grigoriev I.V."/>
            <person name="Debuchy R."/>
            <person name="Gladieux P."/>
            <person name="Thoren M.H."/>
            <person name="Johannesson H."/>
        </authorList>
    </citation>
    <scope>NUCLEOTIDE SEQUENCE</scope>
    <source>
        <strain evidence="3">CBS 232.78</strain>
    </source>
</reference>
<gene>
    <name evidence="3" type="ORF">B0H63DRAFT_451100</name>
</gene>